<keyword evidence="4" id="KW-1185">Reference proteome</keyword>
<proteinExistence type="predicted"/>
<dbReference type="AlphaFoldDB" id="A0A2U1F3W1"/>
<organism evidence="3 4">
    <name type="scientific">Actinomycetospora cinnamomea</name>
    <dbReference type="NCBI Taxonomy" id="663609"/>
    <lineage>
        <taxon>Bacteria</taxon>
        <taxon>Bacillati</taxon>
        <taxon>Actinomycetota</taxon>
        <taxon>Actinomycetes</taxon>
        <taxon>Pseudonocardiales</taxon>
        <taxon>Pseudonocardiaceae</taxon>
        <taxon>Actinomycetospora</taxon>
    </lineage>
</organism>
<evidence type="ECO:0000256" key="1">
    <source>
        <dbReference type="SAM" id="MobiDB-lite"/>
    </source>
</evidence>
<feature type="region of interest" description="Disordered" evidence="1">
    <location>
        <begin position="206"/>
        <end position="228"/>
    </location>
</feature>
<feature type="domain" description="DUF1990" evidence="2">
    <location>
        <begin position="38"/>
        <end position="197"/>
    </location>
</feature>
<dbReference type="OrthoDB" id="120660at2"/>
<dbReference type="Pfam" id="PF09348">
    <property type="entry name" value="DUF1990"/>
    <property type="match status" value="1"/>
</dbReference>
<dbReference type="Proteomes" id="UP000245639">
    <property type="component" value="Unassembled WGS sequence"/>
</dbReference>
<name>A0A2U1F3W1_9PSEU</name>
<dbReference type="InterPro" id="IPR018960">
    <property type="entry name" value="DUF1990"/>
</dbReference>
<dbReference type="EMBL" id="QEKW01000012">
    <property type="protein sequence ID" value="PVZ06875.1"/>
    <property type="molecule type" value="Genomic_DNA"/>
</dbReference>
<evidence type="ECO:0000313" key="3">
    <source>
        <dbReference type="EMBL" id="PVZ06875.1"/>
    </source>
</evidence>
<reference evidence="3 4" key="1">
    <citation type="submission" date="2018-04" db="EMBL/GenBank/DDBJ databases">
        <title>Genomic Encyclopedia of Type Strains, Phase IV (KMG-IV): sequencing the most valuable type-strain genomes for metagenomic binning, comparative biology and taxonomic classification.</title>
        <authorList>
            <person name="Goeker M."/>
        </authorList>
    </citation>
    <scope>NUCLEOTIDE SEQUENCE [LARGE SCALE GENOMIC DNA]</scope>
    <source>
        <strain evidence="3 4">DSM 45771</strain>
    </source>
</reference>
<sequence length="245" mass="27630">MNSRGIVHTRLLTRRDHVAALDRLVERPVNFSVDELGGSGWHHDEVRHDLGREGPGEPEPGGRWETACRLVRDYEFAAPEIIRAVYRRSAPLLGRDMLLEGRFLCLRFLMGVRVTEVVDTVGSDGDERVWGWAYDTLQGHLERGRMIYEVVKHRTTGRVEFVLRGRSQPADLGLVLRLGWSVFGRRTQLRFYRRCGEQLARLVAQAAAGSPPPEPRRDGDLVLAPSGVRPHPLEFLAATRNEPGG</sequence>
<evidence type="ECO:0000313" key="4">
    <source>
        <dbReference type="Proteomes" id="UP000245639"/>
    </source>
</evidence>
<evidence type="ECO:0000259" key="2">
    <source>
        <dbReference type="Pfam" id="PF09348"/>
    </source>
</evidence>
<accession>A0A2U1F3W1</accession>
<protein>
    <submittedName>
        <fullName evidence="3">Uncharacterized protein DUF1990</fullName>
    </submittedName>
</protein>
<comment type="caution">
    <text evidence="3">The sequence shown here is derived from an EMBL/GenBank/DDBJ whole genome shotgun (WGS) entry which is preliminary data.</text>
</comment>
<gene>
    <name evidence="3" type="ORF">C8D89_11268</name>
</gene>
<dbReference type="RefSeq" id="WP_116709911.1">
    <property type="nucleotide sequence ID" value="NZ_QEKW01000012.1"/>
</dbReference>